<sequence>MMRKKEHTELITGLDIGTTAVRIAVGQYLRSEGQDKMQIIGAVEVPSEGMQKGVITSIEDTVSAVSNALEQAERLIGIPIEHVWVGISGVQIISQESRGVIAVGRSDGEISDDDVERAVEAARTVAGPLNYEVIH</sequence>
<comment type="caution">
    <text evidence="2">The sequence shown here is derived from an EMBL/GenBank/DDBJ whole genome shotgun (WGS) entry which is preliminary data.</text>
</comment>
<dbReference type="PANTHER" id="PTHR32432:SF4">
    <property type="entry name" value="CELL DIVISION PROTEIN FTSA"/>
    <property type="match status" value="1"/>
</dbReference>
<name>A0A2M6W1Q8_9BACT</name>
<proteinExistence type="predicted"/>
<gene>
    <name evidence="2" type="ORF">COU33_01500</name>
</gene>
<feature type="domain" description="SHS2" evidence="1">
    <location>
        <begin position="11"/>
        <end position="135"/>
    </location>
</feature>
<evidence type="ECO:0000259" key="1">
    <source>
        <dbReference type="SMART" id="SM00842"/>
    </source>
</evidence>
<dbReference type="InterPro" id="IPR043129">
    <property type="entry name" value="ATPase_NBD"/>
</dbReference>
<protein>
    <submittedName>
        <fullName evidence="2">Cell division protein FtsA</fullName>
    </submittedName>
</protein>
<dbReference type="InterPro" id="IPR003494">
    <property type="entry name" value="SHS2_FtsA"/>
</dbReference>
<organism evidence="2 3">
    <name type="scientific">Candidatus Magasanikbacteria bacterium CG10_big_fil_rev_8_21_14_0_10_43_6</name>
    <dbReference type="NCBI Taxonomy" id="1974650"/>
    <lineage>
        <taxon>Bacteria</taxon>
        <taxon>Candidatus Magasanikiibacteriota</taxon>
    </lineage>
</organism>
<dbReference type="EMBL" id="PFBZ01000062">
    <property type="protein sequence ID" value="PIT86736.1"/>
    <property type="molecule type" value="Genomic_DNA"/>
</dbReference>
<feature type="non-terminal residue" evidence="2">
    <location>
        <position position="135"/>
    </location>
</feature>
<dbReference type="SMART" id="SM00842">
    <property type="entry name" value="FtsA"/>
    <property type="match status" value="1"/>
</dbReference>
<accession>A0A2M6W1Q8</accession>
<keyword evidence="2" id="KW-0131">Cell cycle</keyword>
<dbReference type="AlphaFoldDB" id="A0A2M6W1Q8"/>
<dbReference type="PANTHER" id="PTHR32432">
    <property type="entry name" value="CELL DIVISION PROTEIN FTSA-RELATED"/>
    <property type="match status" value="1"/>
</dbReference>
<keyword evidence="2" id="KW-0132">Cell division</keyword>
<reference evidence="3" key="1">
    <citation type="submission" date="2017-09" db="EMBL/GenBank/DDBJ databases">
        <title>Depth-based differentiation of microbial function through sediment-hosted aquifers and enrichment of novel symbionts in the deep terrestrial subsurface.</title>
        <authorList>
            <person name="Probst A.J."/>
            <person name="Ladd B."/>
            <person name="Jarett J.K."/>
            <person name="Geller-Mcgrath D.E."/>
            <person name="Sieber C.M.K."/>
            <person name="Emerson J.B."/>
            <person name="Anantharaman K."/>
            <person name="Thomas B.C."/>
            <person name="Malmstrom R."/>
            <person name="Stieglmeier M."/>
            <person name="Klingl A."/>
            <person name="Woyke T."/>
            <person name="Ryan C.M."/>
            <person name="Banfield J.F."/>
        </authorList>
    </citation>
    <scope>NUCLEOTIDE SEQUENCE [LARGE SCALE GENOMIC DNA]</scope>
</reference>
<dbReference type="SUPFAM" id="SSF53067">
    <property type="entry name" value="Actin-like ATPase domain"/>
    <property type="match status" value="1"/>
</dbReference>
<dbReference type="Pfam" id="PF02491">
    <property type="entry name" value="SHS2_FTSA"/>
    <property type="match status" value="1"/>
</dbReference>
<evidence type="ECO:0000313" key="3">
    <source>
        <dbReference type="Proteomes" id="UP000229362"/>
    </source>
</evidence>
<evidence type="ECO:0000313" key="2">
    <source>
        <dbReference type="EMBL" id="PIT86736.1"/>
    </source>
</evidence>
<dbReference type="Proteomes" id="UP000229362">
    <property type="component" value="Unassembled WGS sequence"/>
</dbReference>
<dbReference type="Gene3D" id="3.30.420.40">
    <property type="match status" value="1"/>
</dbReference>
<dbReference type="GO" id="GO:0051301">
    <property type="term" value="P:cell division"/>
    <property type="evidence" value="ECO:0007669"/>
    <property type="project" value="UniProtKB-KW"/>
</dbReference>
<dbReference type="GO" id="GO:0009898">
    <property type="term" value="C:cytoplasmic side of plasma membrane"/>
    <property type="evidence" value="ECO:0007669"/>
    <property type="project" value="TreeGrafter"/>
</dbReference>
<dbReference type="GO" id="GO:0032153">
    <property type="term" value="C:cell division site"/>
    <property type="evidence" value="ECO:0007669"/>
    <property type="project" value="TreeGrafter"/>
</dbReference>
<dbReference type="InterPro" id="IPR050696">
    <property type="entry name" value="FtsA/MreB"/>
</dbReference>